<evidence type="ECO:0000313" key="11">
    <source>
        <dbReference type="Proteomes" id="UP000019151"/>
    </source>
</evidence>
<dbReference type="OrthoDB" id="9809206at2"/>
<comment type="similarity">
    <text evidence="2">Belongs to the MscS (TC 1.A.23) family.</text>
</comment>
<dbReference type="RefSeq" id="WP_025409175.1">
    <property type="nucleotide sequence ID" value="NZ_CP007128.1"/>
</dbReference>
<feature type="transmembrane region" description="Helical" evidence="7">
    <location>
        <begin position="166"/>
        <end position="191"/>
    </location>
</feature>
<gene>
    <name evidence="10" type="ORF">J421_0080</name>
</gene>
<name>W0RAX6_9BACT</name>
<dbReference type="Proteomes" id="UP000019151">
    <property type="component" value="Chromosome"/>
</dbReference>
<reference evidence="10 11" key="1">
    <citation type="journal article" date="2014" name="Genome Announc.">
        <title>Genome Sequence and Methylome of Soil Bacterium Gemmatirosa kalamazoonensis KBS708T, a Member of the Rarely Cultivated Gemmatimonadetes Phylum.</title>
        <authorList>
            <person name="Debruyn J.M."/>
            <person name="Radosevich M."/>
            <person name="Wommack K.E."/>
            <person name="Polson S.W."/>
            <person name="Hauser L.J."/>
            <person name="Fawaz M.N."/>
            <person name="Korlach J."/>
            <person name="Tsai Y.C."/>
        </authorList>
    </citation>
    <scope>NUCLEOTIDE SEQUENCE [LARGE SCALE GENOMIC DNA]</scope>
    <source>
        <strain evidence="10 11">KBS708</strain>
    </source>
</reference>
<keyword evidence="11" id="KW-1185">Reference proteome</keyword>
<proteinExistence type="inferred from homology"/>
<dbReference type="PATRIC" id="fig|861299.3.peg.77"/>
<feature type="transmembrane region" description="Helical" evidence="7">
    <location>
        <begin position="99"/>
        <end position="119"/>
    </location>
</feature>
<protein>
    <submittedName>
        <fullName evidence="10">MscS Mechanosensitive ion channel</fullName>
    </submittedName>
</protein>
<dbReference type="SUPFAM" id="SSF50182">
    <property type="entry name" value="Sm-like ribonucleoproteins"/>
    <property type="match status" value="1"/>
</dbReference>
<feature type="domain" description="Mechanosensitive ion channel transmembrane helices 2/3" evidence="9">
    <location>
        <begin position="148"/>
        <end position="183"/>
    </location>
</feature>
<dbReference type="InterPro" id="IPR010920">
    <property type="entry name" value="LSM_dom_sf"/>
</dbReference>
<dbReference type="EMBL" id="CP007128">
    <property type="protein sequence ID" value="AHG87617.1"/>
    <property type="molecule type" value="Genomic_DNA"/>
</dbReference>
<evidence type="ECO:0000256" key="3">
    <source>
        <dbReference type="ARBA" id="ARBA00022475"/>
    </source>
</evidence>
<dbReference type="PANTHER" id="PTHR30566">
    <property type="entry name" value="YNAI-RELATED MECHANOSENSITIVE ION CHANNEL"/>
    <property type="match status" value="1"/>
</dbReference>
<feature type="transmembrane region" description="Helical" evidence="7">
    <location>
        <begin position="69"/>
        <end position="87"/>
    </location>
</feature>
<dbReference type="STRING" id="861299.J421_0080"/>
<comment type="subcellular location">
    <subcellularLocation>
        <location evidence="1">Cell membrane</location>
        <topology evidence="1">Multi-pass membrane protein</topology>
    </subcellularLocation>
</comment>
<evidence type="ECO:0000256" key="1">
    <source>
        <dbReference type="ARBA" id="ARBA00004651"/>
    </source>
</evidence>
<evidence type="ECO:0000313" key="10">
    <source>
        <dbReference type="EMBL" id="AHG87617.1"/>
    </source>
</evidence>
<dbReference type="AlphaFoldDB" id="W0RAX6"/>
<dbReference type="GO" id="GO:0008381">
    <property type="term" value="F:mechanosensitive monoatomic ion channel activity"/>
    <property type="evidence" value="ECO:0007669"/>
    <property type="project" value="UniProtKB-ARBA"/>
</dbReference>
<dbReference type="InterPro" id="IPR006685">
    <property type="entry name" value="MscS_channel_2nd"/>
</dbReference>
<dbReference type="eggNOG" id="COG0668">
    <property type="taxonomic scope" value="Bacteria"/>
</dbReference>
<evidence type="ECO:0000259" key="9">
    <source>
        <dbReference type="Pfam" id="PF21088"/>
    </source>
</evidence>
<evidence type="ECO:0000259" key="8">
    <source>
        <dbReference type="Pfam" id="PF00924"/>
    </source>
</evidence>
<dbReference type="SUPFAM" id="SSF82861">
    <property type="entry name" value="Mechanosensitive channel protein MscS (YggB), transmembrane region"/>
    <property type="match status" value="1"/>
</dbReference>
<keyword evidence="6 7" id="KW-0472">Membrane</keyword>
<dbReference type="GO" id="GO:0005886">
    <property type="term" value="C:plasma membrane"/>
    <property type="evidence" value="ECO:0007669"/>
    <property type="project" value="UniProtKB-SubCell"/>
</dbReference>
<dbReference type="KEGG" id="gba:J421_0080"/>
<evidence type="ECO:0000256" key="6">
    <source>
        <dbReference type="ARBA" id="ARBA00023136"/>
    </source>
</evidence>
<keyword evidence="4 7" id="KW-0812">Transmembrane</keyword>
<dbReference type="InParanoid" id="W0RAX6"/>
<dbReference type="Gene3D" id="1.10.287.1260">
    <property type="match status" value="1"/>
</dbReference>
<dbReference type="InterPro" id="IPR049142">
    <property type="entry name" value="MS_channel_1st"/>
</dbReference>
<dbReference type="Gene3D" id="2.30.30.60">
    <property type="match status" value="1"/>
</dbReference>
<dbReference type="HOGENOM" id="CLU_037945_0_2_0"/>
<keyword evidence="5 7" id="KW-1133">Transmembrane helix</keyword>
<keyword evidence="3" id="KW-1003">Cell membrane</keyword>
<feature type="transmembrane region" description="Helical" evidence="7">
    <location>
        <begin position="20"/>
        <end position="37"/>
    </location>
</feature>
<evidence type="ECO:0000256" key="5">
    <source>
        <dbReference type="ARBA" id="ARBA00022989"/>
    </source>
</evidence>
<organism evidence="10 11">
    <name type="scientific">Gemmatirosa kalamazoonensis</name>
    <dbReference type="NCBI Taxonomy" id="861299"/>
    <lineage>
        <taxon>Bacteria</taxon>
        <taxon>Pseudomonadati</taxon>
        <taxon>Gemmatimonadota</taxon>
        <taxon>Gemmatimonadia</taxon>
        <taxon>Gemmatimonadales</taxon>
        <taxon>Gemmatimonadaceae</taxon>
        <taxon>Gemmatirosa</taxon>
    </lineage>
</organism>
<dbReference type="FunCoup" id="W0RAX6">
    <property type="interactions" value="170"/>
</dbReference>
<dbReference type="InterPro" id="IPR011014">
    <property type="entry name" value="MscS_channel_TM-2"/>
</dbReference>
<dbReference type="PANTHER" id="PTHR30566:SF25">
    <property type="entry name" value="INNER MEMBRANE PROTEIN"/>
    <property type="match status" value="1"/>
</dbReference>
<dbReference type="Pfam" id="PF21088">
    <property type="entry name" value="MS_channel_1st"/>
    <property type="match status" value="1"/>
</dbReference>
<feature type="transmembrane region" description="Helical" evidence="7">
    <location>
        <begin position="139"/>
        <end position="160"/>
    </location>
</feature>
<evidence type="ECO:0000256" key="7">
    <source>
        <dbReference type="SAM" id="Phobius"/>
    </source>
</evidence>
<evidence type="ECO:0000256" key="2">
    <source>
        <dbReference type="ARBA" id="ARBA00008017"/>
    </source>
</evidence>
<feature type="domain" description="Mechanosensitive ion channel MscS" evidence="8">
    <location>
        <begin position="185"/>
        <end position="250"/>
    </location>
</feature>
<dbReference type="InterPro" id="IPR023408">
    <property type="entry name" value="MscS_beta-dom_sf"/>
</dbReference>
<accession>W0RAX6</accession>
<evidence type="ECO:0000256" key="4">
    <source>
        <dbReference type="ARBA" id="ARBA00022692"/>
    </source>
</evidence>
<dbReference type="Pfam" id="PF00924">
    <property type="entry name" value="MS_channel_2nd"/>
    <property type="match status" value="1"/>
</dbReference>
<sequence>MVQLPRFLERRYYGNPVADWLIALAVMAGVWVVLVLVRRLAIRRLERFAERTASPIDDIVLGALRRTSVAFLLAVALSAGLHAGLALSPNVEAVLDTGIRLAFLLQLASWGSGGITLWVHRTTNRRAKQDKASLATLNVLGLLARGALWTVILLLALNAFGIDITALVTGLGIAGVAVALAVQSILGDLFASLSIALDKPFVIGDAIAVDNFNGTVEDIGLKTTRLRALTGETLVFSNADLLKSRIRNYRGQMERRVTFTLTLAADTPPDRLERVPALVREIVTAEEKARFDRSHVASIGSDATLGVETVYFVTTGDYGVYMDMQQRIYLALLRRLAVEGVALNKPLPPVVLSTARAGSVERGA</sequence>